<reference evidence="2 3" key="1">
    <citation type="submission" date="2023-05" db="EMBL/GenBank/DDBJ databases">
        <title>Genome sequence of Pinibacter sp. MAH-24.</title>
        <authorList>
            <person name="Huq M.A."/>
        </authorList>
    </citation>
    <scope>NUCLEOTIDE SEQUENCE [LARGE SCALE GENOMIC DNA]</scope>
    <source>
        <strain evidence="2 3">MAH-24</strain>
    </source>
</reference>
<keyword evidence="1" id="KW-0812">Transmembrane</keyword>
<dbReference type="Proteomes" id="UP001226434">
    <property type="component" value="Unassembled WGS sequence"/>
</dbReference>
<evidence type="ECO:0000313" key="3">
    <source>
        <dbReference type="Proteomes" id="UP001226434"/>
    </source>
</evidence>
<proteinExistence type="predicted"/>
<sequence>MAEQKEANHEMVDLAKMVGSLNDLNNRLANNFENFQTDLAPANLRSTEALIDRHAEEIKRLIAEQPKEIKQEKRYLFFPEHNVKDYYNVCLKWFLYLMIATYVFLLLRYFIERLVAH</sequence>
<evidence type="ECO:0000313" key="2">
    <source>
        <dbReference type="EMBL" id="MDI3319810.1"/>
    </source>
</evidence>
<gene>
    <name evidence="2" type="ORF">QJ048_08505</name>
</gene>
<keyword evidence="1" id="KW-0472">Membrane</keyword>
<dbReference type="RefSeq" id="WP_282333912.1">
    <property type="nucleotide sequence ID" value="NZ_JASBRG010000005.1"/>
</dbReference>
<feature type="transmembrane region" description="Helical" evidence="1">
    <location>
        <begin position="93"/>
        <end position="111"/>
    </location>
</feature>
<organism evidence="2 3">
    <name type="scientific">Pinibacter soli</name>
    <dbReference type="NCBI Taxonomy" id="3044211"/>
    <lineage>
        <taxon>Bacteria</taxon>
        <taxon>Pseudomonadati</taxon>
        <taxon>Bacteroidota</taxon>
        <taxon>Chitinophagia</taxon>
        <taxon>Chitinophagales</taxon>
        <taxon>Chitinophagaceae</taxon>
        <taxon>Pinibacter</taxon>
    </lineage>
</organism>
<dbReference type="EMBL" id="JASBRG010000005">
    <property type="protein sequence ID" value="MDI3319810.1"/>
    <property type="molecule type" value="Genomic_DNA"/>
</dbReference>
<protein>
    <submittedName>
        <fullName evidence="2">Uncharacterized protein</fullName>
    </submittedName>
</protein>
<evidence type="ECO:0000256" key="1">
    <source>
        <dbReference type="SAM" id="Phobius"/>
    </source>
</evidence>
<name>A0ABT6RBA3_9BACT</name>
<accession>A0ABT6RBA3</accession>
<keyword evidence="1" id="KW-1133">Transmembrane helix</keyword>
<comment type="caution">
    <text evidence="2">The sequence shown here is derived from an EMBL/GenBank/DDBJ whole genome shotgun (WGS) entry which is preliminary data.</text>
</comment>
<keyword evidence="3" id="KW-1185">Reference proteome</keyword>